<feature type="region of interest" description="Disordered" evidence="1">
    <location>
        <begin position="1"/>
        <end position="109"/>
    </location>
</feature>
<accession>C6WDL7</accession>
<dbReference type="Proteomes" id="UP000002213">
    <property type="component" value="Chromosome"/>
</dbReference>
<dbReference type="InterPro" id="IPR058330">
    <property type="entry name" value="DUF8017"/>
</dbReference>
<feature type="region of interest" description="Disordered" evidence="1">
    <location>
        <begin position="145"/>
        <end position="168"/>
    </location>
</feature>
<evidence type="ECO:0000256" key="1">
    <source>
        <dbReference type="SAM" id="MobiDB-lite"/>
    </source>
</evidence>
<feature type="compositionally biased region" description="Low complexity" evidence="1">
    <location>
        <begin position="51"/>
        <end position="90"/>
    </location>
</feature>
<name>C6WDL7_ACTMD</name>
<keyword evidence="2" id="KW-0812">Transmembrane</keyword>
<dbReference type="EMBL" id="CP001630">
    <property type="protein sequence ID" value="ACU39654.1"/>
    <property type="molecule type" value="Genomic_DNA"/>
</dbReference>
<feature type="compositionally biased region" description="Low complexity" evidence="1">
    <location>
        <begin position="34"/>
        <end position="43"/>
    </location>
</feature>
<evidence type="ECO:0000313" key="4">
    <source>
        <dbReference type="EMBL" id="ACU39654.1"/>
    </source>
</evidence>
<feature type="domain" description="DUF8017" evidence="3">
    <location>
        <begin position="175"/>
        <end position="358"/>
    </location>
</feature>
<sequence length="362" mass="36731">MRAVTYPGDGQSGWGGQAGQPHQGGWGQDGVGGSTPQPGQPQQHYPDHSFGAPQPGYGDQQPYPQPGYGDQQGYPQPAYGDQQGFPQQGFGSYGGLGVFSGGEEPPRRSTKGKVWLAVGAVALLLVGGGATAYVLTRPEDGKTTVAASSSQAAPSSSAASSPAPTSPSAQAATCAAVTSGWNCLPVTDLAYSYDVPKSWAPQKGSSPVTNLDARLTGLSMFGVYTCEGRSYNRGNAGGTLISNTDLAGVAKDVADKVARYFYSSAPELDVKLTDPKEVTVPNVGGGQPIPAVQVDATITAGGNACIASKGMVRVLAARGERATHVFMANGDLAGGPDSAPASPTEGDLQAMIDSVRPLAVGG</sequence>
<protein>
    <recommendedName>
        <fullName evidence="3">DUF8017 domain-containing protein</fullName>
    </recommendedName>
</protein>
<keyword evidence="5" id="KW-1185">Reference proteome</keyword>
<evidence type="ECO:0000256" key="2">
    <source>
        <dbReference type="SAM" id="Phobius"/>
    </source>
</evidence>
<dbReference type="eggNOG" id="ENOG5030RUJ">
    <property type="taxonomic scope" value="Bacteria"/>
</dbReference>
<dbReference type="Pfam" id="PF26056">
    <property type="entry name" value="DUF8017"/>
    <property type="match status" value="1"/>
</dbReference>
<evidence type="ECO:0000259" key="3">
    <source>
        <dbReference type="Pfam" id="PF26056"/>
    </source>
</evidence>
<proteinExistence type="predicted"/>
<feature type="compositionally biased region" description="Gly residues" evidence="1">
    <location>
        <begin position="10"/>
        <end position="33"/>
    </location>
</feature>
<reference evidence="4 5" key="1">
    <citation type="journal article" date="2009" name="Stand. Genomic Sci.">
        <title>Complete genome sequence of Actinosynnema mirum type strain (101).</title>
        <authorList>
            <person name="Land M."/>
            <person name="Lapidus A."/>
            <person name="Mayilraj S."/>
            <person name="Chen F."/>
            <person name="Copeland A."/>
            <person name="Del Rio T.G."/>
            <person name="Nolan M."/>
            <person name="Lucas S."/>
            <person name="Tice H."/>
            <person name="Cheng J.F."/>
            <person name="Chertkov O."/>
            <person name="Bruce D."/>
            <person name="Goodwin L."/>
            <person name="Pitluck S."/>
            <person name="Rohde M."/>
            <person name="Goker M."/>
            <person name="Pati A."/>
            <person name="Ivanova N."/>
            <person name="Mavromatis K."/>
            <person name="Chen A."/>
            <person name="Palaniappan K."/>
            <person name="Hauser L."/>
            <person name="Chang Y.J."/>
            <person name="Jeffries C.C."/>
            <person name="Brettin T."/>
            <person name="Detter J.C."/>
            <person name="Han C."/>
            <person name="Chain P."/>
            <person name="Tindall B.J."/>
            <person name="Bristow J."/>
            <person name="Eisen J.A."/>
            <person name="Markowitz V."/>
            <person name="Hugenholtz P."/>
            <person name="Kyrpides N.C."/>
            <person name="Klenk H.P."/>
        </authorList>
    </citation>
    <scope>NUCLEOTIDE SEQUENCE [LARGE SCALE GENOMIC DNA]</scope>
    <source>
        <strain evidence="5">ATCC 29888 / DSM 43827 / JCM 3225 / NBRC 14064 / NCIMB 13271 / NRRL B-12336 / IMRU 3971 / 101</strain>
    </source>
</reference>
<dbReference type="KEGG" id="ami:Amir_5844"/>
<feature type="transmembrane region" description="Helical" evidence="2">
    <location>
        <begin position="114"/>
        <end position="135"/>
    </location>
</feature>
<organism evidence="4 5">
    <name type="scientific">Actinosynnema mirum (strain ATCC 29888 / DSM 43827 / JCM 3225 / NBRC 14064 / NCIMB 13271 / NRRL B-12336 / IMRU 3971 / 101)</name>
    <dbReference type="NCBI Taxonomy" id="446462"/>
    <lineage>
        <taxon>Bacteria</taxon>
        <taxon>Bacillati</taxon>
        <taxon>Actinomycetota</taxon>
        <taxon>Actinomycetes</taxon>
        <taxon>Pseudonocardiales</taxon>
        <taxon>Pseudonocardiaceae</taxon>
        <taxon>Actinosynnema</taxon>
    </lineage>
</organism>
<keyword evidence="2" id="KW-1133">Transmembrane helix</keyword>
<dbReference type="AlphaFoldDB" id="C6WDL7"/>
<dbReference type="STRING" id="446462.Amir_5844"/>
<dbReference type="HOGENOM" id="CLU_764260_0_0_11"/>
<evidence type="ECO:0000313" key="5">
    <source>
        <dbReference type="Proteomes" id="UP000002213"/>
    </source>
</evidence>
<gene>
    <name evidence="4" type="ordered locus">Amir_5844</name>
</gene>
<feature type="compositionally biased region" description="Gly residues" evidence="1">
    <location>
        <begin position="91"/>
        <end position="100"/>
    </location>
</feature>
<keyword evidence="2" id="KW-0472">Membrane</keyword>